<feature type="domain" description="DHHA2" evidence="10">
    <location>
        <begin position="229"/>
        <end position="369"/>
    </location>
</feature>
<dbReference type="PANTHER" id="PTHR12112">
    <property type="entry name" value="BNIP - RELATED"/>
    <property type="match status" value="1"/>
</dbReference>
<dbReference type="InterPro" id="IPR038763">
    <property type="entry name" value="DHH_sf"/>
</dbReference>
<sequence length="565" mass="58841">MVAATQLLTPADLAIRSNQDVVASLIATVSMKPHKTNPKVDAFALEMPAGTTFIGHTNTDMDSIGSSLGAASLFNGKAAAASKLNTETECALEHWGLEAPPLFETASDEDLNKNKVCLMDHQQASQMAPGLDASSVNGVIDHHALQSGTVITDKPIYIDIRPWGSACTIVAHTFLRIRKPIPPKIAGILLSGILSDTLNLRSPTTTDHDRLVVAVLANISGCDDVNALAEKQFAAKSSALMHISPYEVACGDQKKFNIKDKSGSNVVIGFGVVETTDSAALETRIDELMIEVAALKSEQMLDYSFLAIVDIVNLQSKLLLIGHAESELAAMAFPGVSSDIPGDDGIGAMDLAKMVSRKLDFIPKITDAIVGGFKPSQPAVEKTEKQKAVVVEDVYGVVNKEWSLEACCSVLVRRMKKGALRRVSSFANMATPGGGWANLAQAGGGDSPTAAAAATAPPALGLISEASTESDAGGKAGRRATIGNVSTPVKSPKDQKTISGKGAMARQGSLSPVSATNSKAAEKKEGGGGRKEKENPVAIVGGLVAVLGMGVGLGVLLTRGLMGRK</sequence>
<dbReference type="SMART" id="SM01131">
    <property type="entry name" value="DHHA2"/>
    <property type="match status" value="1"/>
</dbReference>
<comment type="cofactor">
    <cofactor evidence="1">
        <name>Mn(2+)</name>
        <dbReference type="ChEBI" id="CHEBI:29035"/>
    </cofactor>
</comment>
<feature type="compositionally biased region" description="Polar residues" evidence="8">
    <location>
        <begin position="508"/>
        <end position="519"/>
    </location>
</feature>
<keyword evidence="4" id="KW-0378">Hydrolase</keyword>
<accession>A0ABQ6MF31</accession>
<dbReference type="EMBL" id="BRYB01000203">
    <property type="protein sequence ID" value="GMI25161.1"/>
    <property type="molecule type" value="Genomic_DNA"/>
</dbReference>
<dbReference type="PANTHER" id="PTHR12112:SF22">
    <property type="entry name" value="MANGANESE-DEPENDENT INORGANIC PYROPHOSPHATASE-RELATED"/>
    <property type="match status" value="1"/>
</dbReference>
<proteinExistence type="predicted"/>
<name>A0ABQ6MF31_9STRA</name>
<dbReference type="Gene3D" id="3.10.310.20">
    <property type="entry name" value="DHHA2 domain"/>
    <property type="match status" value="1"/>
</dbReference>
<evidence type="ECO:0000256" key="1">
    <source>
        <dbReference type="ARBA" id="ARBA00001936"/>
    </source>
</evidence>
<comment type="caution">
    <text evidence="11">The sequence shown here is derived from an EMBL/GenBank/DDBJ whole genome shotgun (WGS) entry which is preliminary data.</text>
</comment>
<dbReference type="Proteomes" id="UP001165060">
    <property type="component" value="Unassembled WGS sequence"/>
</dbReference>
<evidence type="ECO:0000256" key="3">
    <source>
        <dbReference type="ARBA" id="ARBA00022723"/>
    </source>
</evidence>
<keyword evidence="5" id="KW-0464">Manganese</keyword>
<dbReference type="SUPFAM" id="SSF64182">
    <property type="entry name" value="DHH phosphoesterases"/>
    <property type="match status" value="1"/>
</dbReference>
<gene>
    <name evidence="11" type="ORF">TeGR_g14612</name>
</gene>
<keyword evidence="12" id="KW-1185">Reference proteome</keyword>
<protein>
    <recommendedName>
        <fullName evidence="2">inorganic diphosphatase</fullName>
        <ecNumber evidence="2">3.6.1.1</ecNumber>
    </recommendedName>
    <alternativeName>
        <fullName evidence="6">Pyrophosphate phospho-hydrolase</fullName>
    </alternativeName>
</protein>
<evidence type="ECO:0000256" key="8">
    <source>
        <dbReference type="SAM" id="MobiDB-lite"/>
    </source>
</evidence>
<feature type="region of interest" description="Disordered" evidence="8">
    <location>
        <begin position="466"/>
        <end position="534"/>
    </location>
</feature>
<dbReference type="Pfam" id="PF01368">
    <property type="entry name" value="DHH"/>
    <property type="match status" value="1"/>
</dbReference>
<keyword evidence="3" id="KW-0479">Metal-binding</keyword>
<evidence type="ECO:0000256" key="6">
    <source>
        <dbReference type="ARBA" id="ARBA00032535"/>
    </source>
</evidence>
<keyword evidence="9" id="KW-0472">Membrane</keyword>
<dbReference type="InterPro" id="IPR001667">
    <property type="entry name" value="DDH_dom"/>
</dbReference>
<keyword evidence="9" id="KW-1133">Transmembrane helix</keyword>
<evidence type="ECO:0000313" key="12">
    <source>
        <dbReference type="Proteomes" id="UP001165060"/>
    </source>
</evidence>
<reference evidence="11 12" key="1">
    <citation type="journal article" date="2023" name="Commun. Biol.">
        <title>Genome analysis of Parmales, the sister group of diatoms, reveals the evolutionary specialization of diatoms from phago-mixotrophs to photoautotrophs.</title>
        <authorList>
            <person name="Ban H."/>
            <person name="Sato S."/>
            <person name="Yoshikawa S."/>
            <person name="Yamada K."/>
            <person name="Nakamura Y."/>
            <person name="Ichinomiya M."/>
            <person name="Sato N."/>
            <person name="Blanc-Mathieu R."/>
            <person name="Endo H."/>
            <person name="Kuwata A."/>
            <person name="Ogata H."/>
        </authorList>
    </citation>
    <scope>NUCLEOTIDE SEQUENCE [LARGE SCALE GENOMIC DNA]</scope>
</reference>
<feature type="compositionally biased region" description="Basic and acidic residues" evidence="8">
    <location>
        <begin position="520"/>
        <end position="534"/>
    </location>
</feature>
<evidence type="ECO:0000256" key="4">
    <source>
        <dbReference type="ARBA" id="ARBA00022801"/>
    </source>
</evidence>
<feature type="transmembrane region" description="Helical" evidence="9">
    <location>
        <begin position="537"/>
        <end position="557"/>
    </location>
</feature>
<evidence type="ECO:0000256" key="7">
    <source>
        <dbReference type="ARBA" id="ARBA00047820"/>
    </source>
</evidence>
<evidence type="ECO:0000256" key="9">
    <source>
        <dbReference type="SAM" id="Phobius"/>
    </source>
</evidence>
<keyword evidence="9" id="KW-0812">Transmembrane</keyword>
<evidence type="ECO:0000256" key="5">
    <source>
        <dbReference type="ARBA" id="ARBA00023211"/>
    </source>
</evidence>
<organism evidence="11 12">
    <name type="scientific">Tetraparma gracilis</name>
    <dbReference type="NCBI Taxonomy" id="2962635"/>
    <lineage>
        <taxon>Eukaryota</taxon>
        <taxon>Sar</taxon>
        <taxon>Stramenopiles</taxon>
        <taxon>Ochrophyta</taxon>
        <taxon>Bolidophyceae</taxon>
        <taxon>Parmales</taxon>
        <taxon>Triparmaceae</taxon>
        <taxon>Tetraparma</taxon>
    </lineage>
</organism>
<dbReference type="EC" id="3.6.1.1" evidence="2"/>
<dbReference type="Pfam" id="PF02833">
    <property type="entry name" value="DHHA2"/>
    <property type="match status" value="1"/>
</dbReference>
<dbReference type="InterPro" id="IPR004097">
    <property type="entry name" value="DHHA2"/>
</dbReference>
<evidence type="ECO:0000259" key="10">
    <source>
        <dbReference type="SMART" id="SM01131"/>
    </source>
</evidence>
<evidence type="ECO:0000256" key="2">
    <source>
        <dbReference type="ARBA" id="ARBA00012146"/>
    </source>
</evidence>
<evidence type="ECO:0000313" key="11">
    <source>
        <dbReference type="EMBL" id="GMI25161.1"/>
    </source>
</evidence>
<dbReference type="Gene3D" id="3.90.1640.10">
    <property type="entry name" value="inorganic pyrophosphatase (n-terminal core)"/>
    <property type="match status" value="1"/>
</dbReference>
<comment type="catalytic activity">
    <reaction evidence="7">
        <text>diphosphate + H2O = 2 phosphate + H(+)</text>
        <dbReference type="Rhea" id="RHEA:24576"/>
        <dbReference type="ChEBI" id="CHEBI:15377"/>
        <dbReference type="ChEBI" id="CHEBI:15378"/>
        <dbReference type="ChEBI" id="CHEBI:33019"/>
        <dbReference type="ChEBI" id="CHEBI:43474"/>
        <dbReference type="EC" id="3.6.1.1"/>
    </reaction>
</comment>
<dbReference type="InterPro" id="IPR038222">
    <property type="entry name" value="DHHA2_dom_sf"/>
</dbReference>